<dbReference type="EMBL" id="AMQM01001998">
    <property type="status" value="NOT_ANNOTATED_CDS"/>
    <property type="molecule type" value="Genomic_DNA"/>
</dbReference>
<proteinExistence type="predicted"/>
<dbReference type="Proteomes" id="UP000015101">
    <property type="component" value="Unassembled WGS sequence"/>
</dbReference>
<name>T1EWH7_HELRO</name>
<dbReference type="KEGG" id="hro:HELRODRAFT_165247"/>
<reference evidence="3" key="1">
    <citation type="submission" date="2012-12" db="EMBL/GenBank/DDBJ databases">
        <authorList>
            <person name="Hellsten U."/>
            <person name="Grimwood J."/>
            <person name="Chapman J.A."/>
            <person name="Shapiro H."/>
            <person name="Aerts A."/>
            <person name="Otillar R.P."/>
            <person name="Terry A.Y."/>
            <person name="Boore J.L."/>
            <person name="Simakov O."/>
            <person name="Marletaz F."/>
            <person name="Cho S.-J."/>
            <person name="Edsinger-Gonzales E."/>
            <person name="Havlak P."/>
            <person name="Kuo D.-H."/>
            <person name="Larsson T."/>
            <person name="Lv J."/>
            <person name="Arendt D."/>
            <person name="Savage R."/>
            <person name="Osoegawa K."/>
            <person name="de Jong P."/>
            <person name="Lindberg D.R."/>
            <person name="Seaver E.C."/>
            <person name="Weisblat D.A."/>
            <person name="Putnam N.H."/>
            <person name="Grigoriev I.V."/>
            <person name="Rokhsar D.S."/>
        </authorList>
    </citation>
    <scope>NUCLEOTIDE SEQUENCE</scope>
</reference>
<dbReference type="RefSeq" id="XP_009029341.1">
    <property type="nucleotide sequence ID" value="XM_009031093.1"/>
</dbReference>
<evidence type="ECO:0000313" key="1">
    <source>
        <dbReference type="EMBL" id="ESN93087.1"/>
    </source>
</evidence>
<dbReference type="EnsemblMetazoa" id="HelroT165247">
    <property type="protein sequence ID" value="HelroP165247"/>
    <property type="gene ID" value="HelroG165247"/>
</dbReference>
<organism evidence="2 3">
    <name type="scientific">Helobdella robusta</name>
    <name type="common">Californian leech</name>
    <dbReference type="NCBI Taxonomy" id="6412"/>
    <lineage>
        <taxon>Eukaryota</taxon>
        <taxon>Metazoa</taxon>
        <taxon>Spiralia</taxon>
        <taxon>Lophotrochozoa</taxon>
        <taxon>Annelida</taxon>
        <taxon>Clitellata</taxon>
        <taxon>Hirudinea</taxon>
        <taxon>Rhynchobdellida</taxon>
        <taxon>Glossiphoniidae</taxon>
        <taxon>Helobdella</taxon>
    </lineage>
</organism>
<sequence length="108" mass="12341">MRSDLTLCPALSIIASALCSLFIYHLQAKEFLSENVFNSSLTKLIIVRILAKREFYVHIITMRGKANDCSMSMAQNRCKKHWKDVKAGQSYANFLKYPSLESFEAICK</sequence>
<evidence type="ECO:0000313" key="3">
    <source>
        <dbReference type="Proteomes" id="UP000015101"/>
    </source>
</evidence>
<dbReference type="AlphaFoldDB" id="T1EWH7"/>
<accession>T1EWH7</accession>
<gene>
    <name evidence="2" type="primary">20200927</name>
    <name evidence="1" type="ORF">HELRODRAFT_165247</name>
</gene>
<dbReference type="CTD" id="20200927"/>
<keyword evidence="3" id="KW-1185">Reference proteome</keyword>
<dbReference type="GeneID" id="20200927"/>
<dbReference type="InParanoid" id="T1EWH7"/>
<evidence type="ECO:0000313" key="2">
    <source>
        <dbReference type="EnsemblMetazoa" id="HelroP165247"/>
    </source>
</evidence>
<protein>
    <submittedName>
        <fullName evidence="1 2">Uncharacterized protein</fullName>
    </submittedName>
</protein>
<dbReference type="EMBL" id="KB097639">
    <property type="protein sequence ID" value="ESN93087.1"/>
    <property type="molecule type" value="Genomic_DNA"/>
</dbReference>
<reference evidence="2" key="3">
    <citation type="submission" date="2015-06" db="UniProtKB">
        <authorList>
            <consortium name="EnsemblMetazoa"/>
        </authorList>
    </citation>
    <scope>IDENTIFICATION</scope>
</reference>
<dbReference type="HOGENOM" id="CLU_2199793_0_0_1"/>
<reference evidence="1 3" key="2">
    <citation type="journal article" date="2013" name="Nature">
        <title>Insights into bilaterian evolution from three spiralian genomes.</title>
        <authorList>
            <person name="Simakov O."/>
            <person name="Marletaz F."/>
            <person name="Cho S.J."/>
            <person name="Edsinger-Gonzales E."/>
            <person name="Havlak P."/>
            <person name="Hellsten U."/>
            <person name="Kuo D.H."/>
            <person name="Larsson T."/>
            <person name="Lv J."/>
            <person name="Arendt D."/>
            <person name="Savage R."/>
            <person name="Osoegawa K."/>
            <person name="de Jong P."/>
            <person name="Grimwood J."/>
            <person name="Chapman J.A."/>
            <person name="Shapiro H."/>
            <person name="Aerts A."/>
            <person name="Otillar R.P."/>
            <person name="Terry A.Y."/>
            <person name="Boore J.L."/>
            <person name="Grigoriev I.V."/>
            <person name="Lindberg D.R."/>
            <person name="Seaver E.C."/>
            <person name="Weisblat D.A."/>
            <person name="Putnam N.H."/>
            <person name="Rokhsar D.S."/>
        </authorList>
    </citation>
    <scope>NUCLEOTIDE SEQUENCE</scope>
</reference>